<dbReference type="HAMAP" id="MF_02220">
    <property type="entry name" value="XylB"/>
    <property type="match status" value="1"/>
</dbReference>
<reference evidence="14" key="1">
    <citation type="submission" date="2016-09" db="EMBL/GenBank/DDBJ databases">
        <authorList>
            <person name="Wibberg D."/>
        </authorList>
    </citation>
    <scope>NUCLEOTIDE SEQUENCE [LARGE SCALE GENOMIC DNA]</scope>
</reference>
<dbReference type="InterPro" id="IPR043129">
    <property type="entry name" value="ATPase_NBD"/>
</dbReference>
<feature type="domain" description="Carbohydrate kinase FGGY C-terminal" evidence="12">
    <location>
        <begin position="270"/>
        <end position="455"/>
    </location>
</feature>
<evidence type="ECO:0000256" key="1">
    <source>
        <dbReference type="ARBA" id="ARBA00009156"/>
    </source>
</evidence>
<dbReference type="PROSITE" id="PS00933">
    <property type="entry name" value="FGGY_KINASES_1"/>
    <property type="match status" value="1"/>
</dbReference>
<keyword evidence="3 8" id="KW-0808">Transferase</keyword>
<dbReference type="InterPro" id="IPR000577">
    <property type="entry name" value="Carb_kinase_FGGY"/>
</dbReference>
<dbReference type="InterPro" id="IPR050406">
    <property type="entry name" value="FGGY_Carb_Kinase"/>
</dbReference>
<dbReference type="GO" id="GO:0004856">
    <property type="term" value="F:D-xylulokinase activity"/>
    <property type="evidence" value="ECO:0007669"/>
    <property type="project" value="UniProtKB-UniRule"/>
</dbReference>
<dbReference type="PANTHER" id="PTHR43095:SF6">
    <property type="entry name" value="XYLULOSE KINASE"/>
    <property type="match status" value="1"/>
</dbReference>
<protein>
    <recommendedName>
        <fullName evidence="8 10">Xylulose kinase</fullName>
        <shortName evidence="8 10">Xylulokinase</shortName>
        <ecNumber evidence="8 10">2.7.1.17</ecNumber>
    </recommendedName>
</protein>
<comment type="catalytic activity">
    <reaction evidence="8 10">
        <text>D-xylulose + ATP = D-xylulose 5-phosphate + ADP + H(+)</text>
        <dbReference type="Rhea" id="RHEA:10964"/>
        <dbReference type="ChEBI" id="CHEBI:15378"/>
        <dbReference type="ChEBI" id="CHEBI:17140"/>
        <dbReference type="ChEBI" id="CHEBI:30616"/>
        <dbReference type="ChEBI" id="CHEBI:57737"/>
        <dbReference type="ChEBI" id="CHEBI:456216"/>
        <dbReference type="EC" id="2.7.1.17"/>
    </reaction>
</comment>
<dbReference type="SUPFAM" id="SSF53067">
    <property type="entry name" value="Actin-like ATPase domain"/>
    <property type="match status" value="2"/>
</dbReference>
<dbReference type="InterPro" id="IPR006000">
    <property type="entry name" value="Xylulokinase"/>
</dbReference>
<sequence length="502" mass="53828">MYDKFCSNTMDGQRGDARMSYLGLDLGTSGLRALLVDDQGAPIGSTERDYPLSHPHPGWSEQAPTDWIAALDSAVEELRATHPQFSALRGIGVAGQMHGATLLDADDSVLRPCILWNDSRSHAEATVLDQAPNVRRLSGNIVFPGFTAPKLEWVRTHEPEIYDRIAKVLLPAGYLNLYLTGEHVSDMSDSAGTSWLDVGERTWSGELLTTGHMRLDQMPRLVEGTEAAGTLRPELAKRWGVSACVVVAGGAGDNAAAACGIGAMNEGQGFVSLGTSGVLLAARDGYAPAPETALHTFCHAVPGRWYQMGVMLSATDSLNWFSRITGSKPADLTAELGPTIQAPSGVKFQPYLSGERTPHNDANVRGNFAGLGAATSRRDMTRAILEGVAFGLRDSFEALRSTNAHFDELIAIGGGTRSIYWLSVIATSLDIPIRVPSSGEFGAALGAARLGMIAAESAEVTQVMTPPRLAEPIMPVQNLRHAYDDAYSKFRAAYAWQKEAPY</sequence>
<comment type="similarity">
    <text evidence="1 8 9">Belongs to the FGGY kinase family.</text>
</comment>
<dbReference type="CDD" id="cd07808">
    <property type="entry name" value="ASKHA_NBD_FGGY_EcXK-like"/>
    <property type="match status" value="1"/>
</dbReference>
<evidence type="ECO:0000313" key="13">
    <source>
        <dbReference type="EMBL" id="SCM66660.1"/>
    </source>
</evidence>
<dbReference type="Gene3D" id="3.30.420.40">
    <property type="match status" value="2"/>
</dbReference>
<keyword evidence="6 8" id="KW-0067">ATP-binding</keyword>
<evidence type="ECO:0000256" key="8">
    <source>
        <dbReference type="HAMAP-Rule" id="MF_02220"/>
    </source>
</evidence>
<dbReference type="Pfam" id="PF00370">
    <property type="entry name" value="FGGY_N"/>
    <property type="match status" value="1"/>
</dbReference>
<gene>
    <name evidence="8 10 13" type="primary">xylB</name>
    <name evidence="13" type="ORF">KARMA_0839</name>
</gene>
<dbReference type="GO" id="GO:0042732">
    <property type="term" value="P:D-xylose metabolic process"/>
    <property type="evidence" value="ECO:0007669"/>
    <property type="project" value="UniProtKB-KW"/>
</dbReference>
<keyword evidence="4 8" id="KW-0547">Nucleotide-binding</keyword>
<organism evidence="13 14">
    <name type="scientific">Donghicola eburneus</name>
    <dbReference type="NCBI Taxonomy" id="393278"/>
    <lineage>
        <taxon>Bacteria</taxon>
        <taxon>Pseudomonadati</taxon>
        <taxon>Pseudomonadota</taxon>
        <taxon>Alphaproteobacteria</taxon>
        <taxon>Rhodobacterales</taxon>
        <taxon>Roseobacteraceae</taxon>
        <taxon>Donghicola</taxon>
    </lineage>
</organism>
<evidence type="ECO:0000256" key="2">
    <source>
        <dbReference type="ARBA" id="ARBA00022629"/>
    </source>
</evidence>
<feature type="site" description="Important for activity" evidence="8">
    <location>
        <position position="25"/>
    </location>
</feature>
<dbReference type="EC" id="2.7.1.17" evidence="8 10"/>
<dbReference type="EMBL" id="FMJB01000033">
    <property type="protein sequence ID" value="SCM66660.1"/>
    <property type="molecule type" value="Genomic_DNA"/>
</dbReference>
<accession>A0A1M4MVW9</accession>
<evidence type="ECO:0000256" key="3">
    <source>
        <dbReference type="ARBA" id="ARBA00022679"/>
    </source>
</evidence>
<proteinExistence type="inferred from homology"/>
<dbReference type="GO" id="GO:0005998">
    <property type="term" value="P:xylulose catabolic process"/>
    <property type="evidence" value="ECO:0007669"/>
    <property type="project" value="UniProtKB-UniRule"/>
</dbReference>
<dbReference type="PROSITE" id="PS00445">
    <property type="entry name" value="FGGY_KINASES_2"/>
    <property type="match status" value="1"/>
</dbReference>
<evidence type="ECO:0000259" key="11">
    <source>
        <dbReference type="Pfam" id="PF00370"/>
    </source>
</evidence>
<dbReference type="InterPro" id="IPR018483">
    <property type="entry name" value="Carb_kinase_FGGY_CS"/>
</dbReference>
<evidence type="ECO:0000256" key="9">
    <source>
        <dbReference type="RuleBase" id="RU003733"/>
    </source>
</evidence>
<dbReference type="AlphaFoldDB" id="A0A1M4MVW9"/>
<evidence type="ECO:0000256" key="4">
    <source>
        <dbReference type="ARBA" id="ARBA00022741"/>
    </source>
</evidence>
<evidence type="ECO:0000256" key="7">
    <source>
        <dbReference type="ARBA" id="ARBA00023277"/>
    </source>
</evidence>
<keyword evidence="2 8" id="KW-0859">Xylose metabolism</keyword>
<dbReference type="InterPro" id="IPR018484">
    <property type="entry name" value="FGGY_N"/>
</dbReference>
<name>A0A1M4MVW9_9RHOB</name>
<evidence type="ECO:0000259" key="12">
    <source>
        <dbReference type="Pfam" id="PF02782"/>
    </source>
</evidence>
<dbReference type="GO" id="GO:0005524">
    <property type="term" value="F:ATP binding"/>
    <property type="evidence" value="ECO:0007669"/>
    <property type="project" value="UniProtKB-UniRule"/>
</dbReference>
<evidence type="ECO:0000256" key="6">
    <source>
        <dbReference type="ARBA" id="ARBA00022840"/>
    </source>
</evidence>
<dbReference type="NCBIfam" id="TIGR01312">
    <property type="entry name" value="XylB"/>
    <property type="match status" value="1"/>
</dbReference>
<keyword evidence="14" id="KW-1185">Reference proteome</keyword>
<dbReference type="InterPro" id="IPR018485">
    <property type="entry name" value="FGGY_C"/>
</dbReference>
<feature type="active site" description="Proton acceptor" evidence="8">
    <location>
        <position position="253"/>
    </location>
</feature>
<dbReference type="Proteomes" id="UP000184085">
    <property type="component" value="Unassembled WGS sequence"/>
</dbReference>
<dbReference type="PANTHER" id="PTHR43095">
    <property type="entry name" value="SUGAR KINASE"/>
    <property type="match status" value="1"/>
</dbReference>
<dbReference type="Pfam" id="PF02782">
    <property type="entry name" value="FGGY_C"/>
    <property type="match status" value="1"/>
</dbReference>
<evidence type="ECO:0000256" key="10">
    <source>
        <dbReference type="RuleBase" id="RU364073"/>
    </source>
</evidence>
<evidence type="ECO:0000256" key="5">
    <source>
        <dbReference type="ARBA" id="ARBA00022777"/>
    </source>
</evidence>
<keyword evidence="5 8" id="KW-0418">Kinase</keyword>
<keyword evidence="7 8" id="KW-0119">Carbohydrate metabolism</keyword>
<comment type="function">
    <text evidence="8">Catalyzes the phosphorylation of D-xylulose to D-xylulose 5-phosphate.</text>
</comment>
<dbReference type="PIRSF" id="PIRSF000538">
    <property type="entry name" value="GlpK"/>
    <property type="match status" value="1"/>
</dbReference>
<feature type="binding site" evidence="8">
    <location>
        <begin position="97"/>
        <end position="98"/>
    </location>
    <ligand>
        <name>substrate</name>
    </ligand>
</feature>
<feature type="domain" description="Carbohydrate kinase FGGY N-terminal" evidence="11">
    <location>
        <begin position="21"/>
        <end position="260"/>
    </location>
</feature>
<evidence type="ECO:0000313" key="14">
    <source>
        <dbReference type="Proteomes" id="UP000184085"/>
    </source>
</evidence>